<evidence type="ECO:0000313" key="1">
    <source>
        <dbReference type="EMBL" id="KAG0726153.1"/>
    </source>
</evidence>
<sequence>MDVLWLTMVSQHAARLNTSTNMKTICHTTEPYTVYTLFGSAHEGAGMGRLADRDTVESLHVRLNKTTVRLVEAATITTQETSGHRDGVMDLLIAVRRRIIQATSREAATGQPAGSKVIRQEGVTRSLVPFSLNYRRLADTSSASKRRLRSYYQYLVTLLGIQMHHIRSQYLGRIQHTTFF</sequence>
<gene>
    <name evidence="1" type="ORF">GWK47_037169</name>
</gene>
<reference evidence="1" key="1">
    <citation type="submission" date="2020-07" db="EMBL/GenBank/DDBJ databases">
        <title>The High-quality genome of the commercially important snow crab, Chionoecetes opilio.</title>
        <authorList>
            <person name="Jeong J.-H."/>
            <person name="Ryu S."/>
        </authorList>
    </citation>
    <scope>NUCLEOTIDE SEQUENCE</scope>
    <source>
        <strain evidence="1">MADBK_172401_WGS</strain>
        <tissue evidence="1">Digestive gland</tissue>
    </source>
</reference>
<name>A0A8J5CMQ6_CHIOP</name>
<evidence type="ECO:0000313" key="2">
    <source>
        <dbReference type="Proteomes" id="UP000770661"/>
    </source>
</evidence>
<dbReference type="EMBL" id="JACEEZ010004786">
    <property type="protein sequence ID" value="KAG0726153.1"/>
    <property type="molecule type" value="Genomic_DNA"/>
</dbReference>
<dbReference type="AlphaFoldDB" id="A0A8J5CMQ6"/>
<proteinExistence type="predicted"/>
<keyword evidence="2" id="KW-1185">Reference proteome</keyword>
<dbReference type="Proteomes" id="UP000770661">
    <property type="component" value="Unassembled WGS sequence"/>
</dbReference>
<accession>A0A8J5CMQ6</accession>
<protein>
    <submittedName>
        <fullName evidence="1">Uncharacterized protein</fullName>
    </submittedName>
</protein>
<comment type="caution">
    <text evidence="1">The sequence shown here is derived from an EMBL/GenBank/DDBJ whole genome shotgun (WGS) entry which is preliminary data.</text>
</comment>
<organism evidence="1 2">
    <name type="scientific">Chionoecetes opilio</name>
    <name type="common">Atlantic snow crab</name>
    <name type="synonym">Cancer opilio</name>
    <dbReference type="NCBI Taxonomy" id="41210"/>
    <lineage>
        <taxon>Eukaryota</taxon>
        <taxon>Metazoa</taxon>
        <taxon>Ecdysozoa</taxon>
        <taxon>Arthropoda</taxon>
        <taxon>Crustacea</taxon>
        <taxon>Multicrustacea</taxon>
        <taxon>Malacostraca</taxon>
        <taxon>Eumalacostraca</taxon>
        <taxon>Eucarida</taxon>
        <taxon>Decapoda</taxon>
        <taxon>Pleocyemata</taxon>
        <taxon>Brachyura</taxon>
        <taxon>Eubrachyura</taxon>
        <taxon>Majoidea</taxon>
        <taxon>Majidae</taxon>
        <taxon>Chionoecetes</taxon>
    </lineage>
</organism>